<evidence type="ECO:0000313" key="2">
    <source>
        <dbReference type="EMBL" id="KAJ4270446.1"/>
    </source>
</evidence>
<feature type="region of interest" description="Disordered" evidence="1">
    <location>
        <begin position="1"/>
        <end position="48"/>
    </location>
</feature>
<gene>
    <name evidence="2" type="ORF">NW762_002128</name>
</gene>
<feature type="compositionally biased region" description="Pro residues" evidence="1">
    <location>
        <begin position="29"/>
        <end position="38"/>
    </location>
</feature>
<reference evidence="2" key="1">
    <citation type="submission" date="2022-09" db="EMBL/GenBank/DDBJ databases">
        <title>Fusarium specimens isolated from Avocado Roots.</title>
        <authorList>
            <person name="Stajich J."/>
            <person name="Roper C."/>
            <person name="Heimlech-Rivalta G."/>
        </authorList>
    </citation>
    <scope>NUCLEOTIDE SEQUENCE</scope>
    <source>
        <strain evidence="2">CF00136</strain>
    </source>
</reference>
<evidence type="ECO:0000313" key="3">
    <source>
        <dbReference type="Proteomes" id="UP001152049"/>
    </source>
</evidence>
<dbReference type="AlphaFoldDB" id="A0A9W8SFD2"/>
<keyword evidence="3" id="KW-1185">Reference proteome</keyword>
<feature type="compositionally biased region" description="Basic and acidic residues" evidence="1">
    <location>
        <begin position="1"/>
        <end position="25"/>
    </location>
</feature>
<sequence>MFKKSDNDSEKATHNSISKEMKLARIPETPEPAPPTHPTPCTQPTSPDGPFDVDDINAAAAVLTVISDICEHKKKLSSADLALLRATFEQMPYLLTCKGREESPELAIQFLIAVYYNSQSATWGGIESFDHLQLMLESLDRFENRAQAQPREAQHGYFVV</sequence>
<proteinExistence type="predicted"/>
<protein>
    <submittedName>
        <fullName evidence="2">Uncharacterized protein</fullName>
    </submittedName>
</protein>
<organism evidence="2 3">
    <name type="scientific">Fusarium torreyae</name>
    <dbReference type="NCBI Taxonomy" id="1237075"/>
    <lineage>
        <taxon>Eukaryota</taxon>
        <taxon>Fungi</taxon>
        <taxon>Dikarya</taxon>
        <taxon>Ascomycota</taxon>
        <taxon>Pezizomycotina</taxon>
        <taxon>Sordariomycetes</taxon>
        <taxon>Hypocreomycetidae</taxon>
        <taxon>Hypocreales</taxon>
        <taxon>Nectriaceae</taxon>
        <taxon>Fusarium</taxon>
    </lineage>
</organism>
<dbReference type="EMBL" id="JAOQAZ010000002">
    <property type="protein sequence ID" value="KAJ4270446.1"/>
    <property type="molecule type" value="Genomic_DNA"/>
</dbReference>
<dbReference type="OrthoDB" id="5033985at2759"/>
<name>A0A9W8SFD2_9HYPO</name>
<dbReference type="Proteomes" id="UP001152049">
    <property type="component" value="Unassembled WGS sequence"/>
</dbReference>
<accession>A0A9W8SFD2</accession>
<evidence type="ECO:0000256" key="1">
    <source>
        <dbReference type="SAM" id="MobiDB-lite"/>
    </source>
</evidence>
<comment type="caution">
    <text evidence="2">The sequence shown here is derived from an EMBL/GenBank/DDBJ whole genome shotgun (WGS) entry which is preliminary data.</text>
</comment>